<reference evidence="3" key="1">
    <citation type="submission" date="2017-08" db="EMBL/GenBank/DDBJ databases">
        <title>Assembly of the North American Bullfrog Genome.</title>
        <authorList>
            <person name="Warren R.L."/>
            <person name="Vandervalk B.P."/>
            <person name="Kucuk E."/>
            <person name="Birol I."/>
            <person name="Helbing C."/>
            <person name="Pandoh P."/>
            <person name="Behsaz B."/>
            <person name="Mohamadi H."/>
            <person name="Chu J."/>
            <person name="Jackman S."/>
            <person name="Hammond S.A."/>
            <person name="Veldhoen N."/>
            <person name="Kirk H."/>
            <person name="Zhao Y."/>
            <person name="Coope R."/>
            <person name="Pleasance S."/>
            <person name="Moore R."/>
            <person name="Holt R."/>
        </authorList>
    </citation>
    <scope>NUCLEOTIDE SEQUENCE</scope>
    <source>
        <strain evidence="3">Bruno</strain>
        <tissue evidence="3">Liver</tissue>
    </source>
</reference>
<dbReference type="GO" id="GO:0032456">
    <property type="term" value="P:endocytic recycling"/>
    <property type="evidence" value="ECO:0007669"/>
    <property type="project" value="TreeGrafter"/>
</dbReference>
<dbReference type="AlphaFoldDB" id="A0A2G9RWZ5"/>
<evidence type="ECO:0000313" key="3">
    <source>
        <dbReference type="EMBL" id="PIO31723.1"/>
    </source>
</evidence>
<dbReference type="GO" id="GO:0043015">
    <property type="term" value="F:gamma-tubulin binding"/>
    <property type="evidence" value="ECO:0007669"/>
    <property type="project" value="TreeGrafter"/>
</dbReference>
<dbReference type="GO" id="GO:0005769">
    <property type="term" value="C:early endosome"/>
    <property type="evidence" value="ECO:0007669"/>
    <property type="project" value="InterPro"/>
</dbReference>
<proteinExistence type="predicted"/>
<dbReference type="GO" id="GO:0005829">
    <property type="term" value="C:cytosol"/>
    <property type="evidence" value="ECO:0007669"/>
    <property type="project" value="GOC"/>
</dbReference>
<dbReference type="PANTHER" id="PTHR23331:SF5">
    <property type="entry name" value="WAS PROTEIN FAMILY HOMOLOG 2-RELATED"/>
    <property type="match status" value="1"/>
</dbReference>
<accession>A0A2G9RWZ5</accession>
<gene>
    <name evidence="3" type="ORF">AB205_0118720</name>
</gene>
<protein>
    <recommendedName>
        <fullName evidence="4">WH2 domain-containing protein</fullName>
    </recommendedName>
</protein>
<feature type="region of interest" description="Disordered" evidence="2">
    <location>
        <begin position="1"/>
        <end position="35"/>
    </location>
</feature>
<dbReference type="EMBL" id="KV930729">
    <property type="protein sequence ID" value="PIO31723.1"/>
    <property type="molecule type" value="Genomic_DNA"/>
</dbReference>
<evidence type="ECO:0008006" key="4">
    <source>
        <dbReference type="Google" id="ProtNLM"/>
    </source>
</evidence>
<dbReference type="GO" id="GO:0003779">
    <property type="term" value="F:actin binding"/>
    <property type="evidence" value="ECO:0007669"/>
    <property type="project" value="UniProtKB-KW"/>
</dbReference>
<dbReference type="InterPro" id="IPR028290">
    <property type="entry name" value="WASH1"/>
</dbReference>
<name>A0A2G9RWZ5_AQUCT</name>
<dbReference type="GO" id="GO:0055037">
    <property type="term" value="C:recycling endosome"/>
    <property type="evidence" value="ECO:0007669"/>
    <property type="project" value="TreeGrafter"/>
</dbReference>
<dbReference type="GO" id="GO:0006887">
    <property type="term" value="P:exocytosis"/>
    <property type="evidence" value="ECO:0007669"/>
    <property type="project" value="TreeGrafter"/>
</dbReference>
<feature type="compositionally biased region" description="Polar residues" evidence="2">
    <location>
        <begin position="14"/>
        <end position="27"/>
    </location>
</feature>
<keyword evidence="1" id="KW-0009">Actin-binding</keyword>
<organism evidence="3">
    <name type="scientific">Aquarana catesbeiana</name>
    <name type="common">American bullfrog</name>
    <name type="synonym">Rana catesbeiana</name>
    <dbReference type="NCBI Taxonomy" id="8400"/>
    <lineage>
        <taxon>Eukaryota</taxon>
        <taxon>Metazoa</taxon>
        <taxon>Chordata</taxon>
        <taxon>Craniata</taxon>
        <taxon>Vertebrata</taxon>
        <taxon>Euteleostomi</taxon>
        <taxon>Amphibia</taxon>
        <taxon>Batrachia</taxon>
        <taxon>Anura</taxon>
        <taxon>Neobatrachia</taxon>
        <taxon>Ranoidea</taxon>
        <taxon>Ranidae</taxon>
        <taxon>Aquarana</taxon>
    </lineage>
</organism>
<dbReference type="GO" id="GO:0042147">
    <property type="term" value="P:retrograde transport, endosome to Golgi"/>
    <property type="evidence" value="ECO:0007669"/>
    <property type="project" value="TreeGrafter"/>
</dbReference>
<dbReference type="PANTHER" id="PTHR23331">
    <property type="entry name" value="CXYORF1"/>
    <property type="match status" value="1"/>
</dbReference>
<sequence>MQPIIRTPVHTGAESENGNQAAVQGTPSEVVKPSDGRASLLESIRQAGGIGKANLRNVKEKKLEKKKMKEQEQVIATGGGGDLMSDLFNKLALRRKDSQKMGKARLSHIIRISRYTWEDEWIMQSPAG</sequence>
<dbReference type="GO" id="GO:0071203">
    <property type="term" value="C:WASH complex"/>
    <property type="evidence" value="ECO:0007669"/>
    <property type="project" value="InterPro"/>
</dbReference>
<dbReference type="GO" id="GO:0034314">
    <property type="term" value="P:Arp2/3 complex-mediated actin nucleation"/>
    <property type="evidence" value="ECO:0007669"/>
    <property type="project" value="InterPro"/>
</dbReference>
<dbReference type="OrthoDB" id="307871at2759"/>
<evidence type="ECO:0000256" key="2">
    <source>
        <dbReference type="SAM" id="MobiDB-lite"/>
    </source>
</evidence>
<dbReference type="GO" id="GO:0043014">
    <property type="term" value="F:alpha-tubulin binding"/>
    <property type="evidence" value="ECO:0007669"/>
    <property type="project" value="InterPro"/>
</dbReference>
<evidence type="ECO:0000256" key="1">
    <source>
        <dbReference type="ARBA" id="ARBA00023203"/>
    </source>
</evidence>